<evidence type="ECO:0000313" key="3">
    <source>
        <dbReference type="Proteomes" id="UP000248806"/>
    </source>
</evidence>
<dbReference type="EMBL" id="QKUF01000023">
    <property type="protein sequence ID" value="PZW24036.1"/>
    <property type="molecule type" value="Genomic_DNA"/>
</dbReference>
<feature type="transmembrane region" description="Helical" evidence="1">
    <location>
        <begin position="114"/>
        <end position="135"/>
    </location>
</feature>
<sequence length="154" mass="17244">MVHHHNQEDTRSLLAFFVLVFALALPFWLPGVFVDHLPLPFPLPASALQAVCPMLATLLSREKRTGSIKRLFVWGFDAKIITRPIWYVPVLLFNPCLMALAYGVMLLLGRSLPAPSLPVLLVLPFFGSSCLRHSARRSVRWGMLRPACKRGGAR</sequence>
<dbReference type="RefSeq" id="WP_111325036.1">
    <property type="nucleotide sequence ID" value="NZ_BIFX01000002.1"/>
</dbReference>
<evidence type="ECO:0000313" key="2">
    <source>
        <dbReference type="EMBL" id="PZW24036.1"/>
    </source>
</evidence>
<dbReference type="AlphaFoldDB" id="A0A326U1R3"/>
<feature type="transmembrane region" description="Helical" evidence="1">
    <location>
        <begin position="85"/>
        <end position="108"/>
    </location>
</feature>
<name>A0A326U1R3_THEHA</name>
<organism evidence="2 3">
    <name type="scientific">Thermosporothrix hazakensis</name>
    <dbReference type="NCBI Taxonomy" id="644383"/>
    <lineage>
        <taxon>Bacteria</taxon>
        <taxon>Bacillati</taxon>
        <taxon>Chloroflexota</taxon>
        <taxon>Ktedonobacteria</taxon>
        <taxon>Ktedonobacterales</taxon>
        <taxon>Thermosporotrichaceae</taxon>
        <taxon>Thermosporothrix</taxon>
    </lineage>
</organism>
<accession>A0A326U1R3</accession>
<proteinExistence type="predicted"/>
<dbReference type="Proteomes" id="UP000248806">
    <property type="component" value="Unassembled WGS sequence"/>
</dbReference>
<gene>
    <name evidence="2" type="ORF">EI42_04727</name>
</gene>
<keyword evidence="1" id="KW-1133">Transmembrane helix</keyword>
<keyword evidence="1" id="KW-0472">Membrane</keyword>
<feature type="transmembrane region" description="Helical" evidence="1">
    <location>
        <begin position="12"/>
        <end position="29"/>
    </location>
</feature>
<feature type="transmembrane region" description="Helical" evidence="1">
    <location>
        <begin position="41"/>
        <end position="60"/>
    </location>
</feature>
<protein>
    <submittedName>
        <fullName evidence="2">Uncharacterized protein</fullName>
    </submittedName>
</protein>
<reference evidence="2 3" key="1">
    <citation type="submission" date="2018-06" db="EMBL/GenBank/DDBJ databases">
        <title>Genomic Encyclopedia of Archaeal and Bacterial Type Strains, Phase II (KMG-II): from individual species to whole genera.</title>
        <authorList>
            <person name="Goeker M."/>
        </authorList>
    </citation>
    <scope>NUCLEOTIDE SEQUENCE [LARGE SCALE GENOMIC DNA]</scope>
    <source>
        <strain evidence="2 3">ATCC BAA-1881</strain>
    </source>
</reference>
<keyword evidence="3" id="KW-1185">Reference proteome</keyword>
<keyword evidence="1" id="KW-0812">Transmembrane</keyword>
<evidence type="ECO:0000256" key="1">
    <source>
        <dbReference type="SAM" id="Phobius"/>
    </source>
</evidence>
<comment type="caution">
    <text evidence="2">The sequence shown here is derived from an EMBL/GenBank/DDBJ whole genome shotgun (WGS) entry which is preliminary data.</text>
</comment>